<accession>A0A0N4ZMK7</accession>
<evidence type="ECO:0000313" key="3">
    <source>
        <dbReference type="WBParaSite" id="PTRK_0000977600.1"/>
    </source>
</evidence>
<organism evidence="2 3">
    <name type="scientific">Parastrongyloides trichosuri</name>
    <name type="common">Possum-specific nematode worm</name>
    <dbReference type="NCBI Taxonomy" id="131310"/>
    <lineage>
        <taxon>Eukaryota</taxon>
        <taxon>Metazoa</taxon>
        <taxon>Ecdysozoa</taxon>
        <taxon>Nematoda</taxon>
        <taxon>Chromadorea</taxon>
        <taxon>Rhabditida</taxon>
        <taxon>Tylenchina</taxon>
        <taxon>Panagrolaimomorpha</taxon>
        <taxon>Strongyloidoidea</taxon>
        <taxon>Strongyloididae</taxon>
        <taxon>Parastrongyloides</taxon>
    </lineage>
</organism>
<proteinExistence type="predicted"/>
<evidence type="ECO:0000256" key="1">
    <source>
        <dbReference type="SAM" id="MobiDB-lite"/>
    </source>
</evidence>
<dbReference type="WBParaSite" id="PTRK_0000977600.1">
    <property type="protein sequence ID" value="PTRK_0000977600.1"/>
    <property type="gene ID" value="PTRK_0000977600"/>
</dbReference>
<sequence length="103" mass="12058">MTEEKLSSGDESHRIRKAEDDLRNEQPKAKRNKSEEFSPSNVPQKSTLFTKLAFNGSQFKMPIRVNEERCEIVVLGKHKYQKSATEQISNIYSQLFEKRRLKL</sequence>
<keyword evidence="2" id="KW-1185">Reference proteome</keyword>
<dbReference type="Proteomes" id="UP000038045">
    <property type="component" value="Unplaced"/>
</dbReference>
<protein>
    <submittedName>
        <fullName evidence="3">Uncharacterized protein</fullName>
    </submittedName>
</protein>
<reference evidence="3" key="1">
    <citation type="submission" date="2017-02" db="UniProtKB">
        <authorList>
            <consortium name="WormBaseParasite"/>
        </authorList>
    </citation>
    <scope>IDENTIFICATION</scope>
</reference>
<feature type="compositionally biased region" description="Basic and acidic residues" evidence="1">
    <location>
        <begin position="1"/>
        <end position="36"/>
    </location>
</feature>
<evidence type="ECO:0000313" key="2">
    <source>
        <dbReference type="Proteomes" id="UP000038045"/>
    </source>
</evidence>
<dbReference type="AlphaFoldDB" id="A0A0N4ZMK7"/>
<name>A0A0N4ZMK7_PARTI</name>
<feature type="region of interest" description="Disordered" evidence="1">
    <location>
        <begin position="1"/>
        <end position="43"/>
    </location>
</feature>